<evidence type="ECO:0000313" key="6">
    <source>
        <dbReference type="Proteomes" id="UP000184330"/>
    </source>
</evidence>
<feature type="region of interest" description="Disordered" evidence="3">
    <location>
        <begin position="1"/>
        <end position="31"/>
    </location>
</feature>
<dbReference type="Proteomes" id="UP000184330">
    <property type="component" value="Unassembled WGS sequence"/>
</dbReference>
<dbReference type="AlphaFoldDB" id="A0A1L7WUM5"/>
<protein>
    <submittedName>
        <fullName evidence="5">Related to Zn(II)2Cys6 transcriptional activator</fullName>
    </submittedName>
</protein>
<dbReference type="EMBL" id="FJOG01000008">
    <property type="protein sequence ID" value="CZR56433.1"/>
    <property type="molecule type" value="Genomic_DNA"/>
</dbReference>
<evidence type="ECO:0000256" key="1">
    <source>
        <dbReference type="ARBA" id="ARBA00022723"/>
    </source>
</evidence>
<feature type="domain" description="Zn(2)-C6 fungal-type" evidence="4">
    <location>
        <begin position="40"/>
        <end position="69"/>
    </location>
</feature>
<evidence type="ECO:0000256" key="2">
    <source>
        <dbReference type="ARBA" id="ARBA00023242"/>
    </source>
</evidence>
<name>A0A1L7WUM5_9HELO</name>
<gene>
    <name evidence="5" type="ORF">PAC_06321</name>
</gene>
<dbReference type="PROSITE" id="PS50048">
    <property type="entry name" value="ZN2_CY6_FUNGAL_2"/>
    <property type="match status" value="1"/>
</dbReference>
<dbReference type="CDD" id="cd12148">
    <property type="entry name" value="fungal_TF_MHR"/>
    <property type="match status" value="1"/>
</dbReference>
<keyword evidence="2" id="KW-0539">Nucleus</keyword>
<dbReference type="Pfam" id="PF00172">
    <property type="entry name" value="Zn_clus"/>
    <property type="match status" value="1"/>
</dbReference>
<keyword evidence="1" id="KW-0479">Metal-binding</keyword>
<dbReference type="OrthoDB" id="5367487at2759"/>
<dbReference type="InterPro" id="IPR001138">
    <property type="entry name" value="Zn2Cys6_DnaBD"/>
</dbReference>
<dbReference type="GO" id="GO:0003677">
    <property type="term" value="F:DNA binding"/>
    <property type="evidence" value="ECO:0007669"/>
    <property type="project" value="InterPro"/>
</dbReference>
<evidence type="ECO:0000259" key="4">
    <source>
        <dbReference type="PROSITE" id="PS50048"/>
    </source>
</evidence>
<dbReference type="Pfam" id="PF04082">
    <property type="entry name" value="Fungal_trans"/>
    <property type="match status" value="1"/>
</dbReference>
<dbReference type="SMART" id="SM00066">
    <property type="entry name" value="GAL4"/>
    <property type="match status" value="1"/>
</dbReference>
<organism evidence="5 6">
    <name type="scientific">Phialocephala subalpina</name>
    <dbReference type="NCBI Taxonomy" id="576137"/>
    <lineage>
        <taxon>Eukaryota</taxon>
        <taxon>Fungi</taxon>
        <taxon>Dikarya</taxon>
        <taxon>Ascomycota</taxon>
        <taxon>Pezizomycotina</taxon>
        <taxon>Leotiomycetes</taxon>
        <taxon>Helotiales</taxon>
        <taxon>Mollisiaceae</taxon>
        <taxon>Phialocephala</taxon>
        <taxon>Phialocephala fortinii species complex</taxon>
    </lineage>
</organism>
<sequence length="610" mass="67306">MSNSEEDATPSADADTVERTDSPDGQAAASSNDRIVTNSACVGCRSKHLKCDGLRVCSRCASQGISCVYLKSRRGYRGSSARGRQLGPAHGNSSHDRTDKMPYASASSSTINHLSLSGGPSSSESLYGGSYGYRPMFMPAGTQLSSKVSDSANPDSRRSGSIDRQRCIDAFYHYFHGSHPFLPPRHHFLQVAKGRPTDHLLTAMCYLGSRYLTGAYTASYAPELELLVLAPPAEDASVVQAMLLYALGLDGGGEQTKAVDILVKAQHLALKIGMNTREYAIVNGQGSPVCEESLRRSWHELYVVCVMAAGFHGRRPFHVQDLKSAVPLPCEEREFGTGSIPPLYTFEDFEEDGFNDEDVEWSSYTYRIAAARNLDRIILSTQFCFPDDHTIQRQEAYLTNWKLHLPESKKAFYDESGTFDEMLFQAHMITDVSSILLHRHNSRLEALAVQTITSCSANEQVNLAPMPDNLHTFQTAQAAANISRLVAIPTPLINHTHFFVCALALSSIAHLSTWSALPIISKEQDLKELIRLNAGALKAIAKIWPSSRMGFGQVTKAAQMIYANRKDAAEDVFWRDFMQEDIMTELIESTMSVEDPLSDRLLDQNDSSHA</sequence>
<feature type="region of interest" description="Disordered" evidence="3">
    <location>
        <begin position="78"/>
        <end position="122"/>
    </location>
</feature>
<evidence type="ECO:0000256" key="3">
    <source>
        <dbReference type="SAM" id="MobiDB-lite"/>
    </source>
</evidence>
<dbReference type="SUPFAM" id="SSF57701">
    <property type="entry name" value="Zn2/Cys6 DNA-binding domain"/>
    <property type="match status" value="1"/>
</dbReference>
<dbReference type="PROSITE" id="PS00463">
    <property type="entry name" value="ZN2_CY6_FUNGAL_1"/>
    <property type="match status" value="1"/>
</dbReference>
<dbReference type="CDD" id="cd00067">
    <property type="entry name" value="GAL4"/>
    <property type="match status" value="1"/>
</dbReference>
<dbReference type="PANTHER" id="PTHR47431:SF1">
    <property type="entry name" value="ZN(II)2CYS6 TRANSCRIPTION FACTOR (EUROFUNG)"/>
    <property type="match status" value="1"/>
</dbReference>
<accession>A0A1L7WUM5</accession>
<dbReference type="GO" id="GO:0008270">
    <property type="term" value="F:zinc ion binding"/>
    <property type="evidence" value="ECO:0007669"/>
    <property type="project" value="InterPro"/>
</dbReference>
<keyword evidence="6" id="KW-1185">Reference proteome</keyword>
<dbReference type="Gene3D" id="4.10.240.10">
    <property type="entry name" value="Zn(2)-C6 fungal-type DNA-binding domain"/>
    <property type="match status" value="1"/>
</dbReference>
<reference evidence="5 6" key="1">
    <citation type="submission" date="2016-03" db="EMBL/GenBank/DDBJ databases">
        <authorList>
            <person name="Ploux O."/>
        </authorList>
    </citation>
    <scope>NUCLEOTIDE SEQUENCE [LARGE SCALE GENOMIC DNA]</scope>
    <source>
        <strain evidence="5 6">UAMH 11012</strain>
    </source>
</reference>
<dbReference type="InterPro" id="IPR007219">
    <property type="entry name" value="XnlR_reg_dom"/>
</dbReference>
<dbReference type="GO" id="GO:0006351">
    <property type="term" value="P:DNA-templated transcription"/>
    <property type="evidence" value="ECO:0007669"/>
    <property type="project" value="InterPro"/>
</dbReference>
<dbReference type="GO" id="GO:0000981">
    <property type="term" value="F:DNA-binding transcription factor activity, RNA polymerase II-specific"/>
    <property type="evidence" value="ECO:0007669"/>
    <property type="project" value="InterPro"/>
</dbReference>
<evidence type="ECO:0000313" key="5">
    <source>
        <dbReference type="EMBL" id="CZR56433.1"/>
    </source>
</evidence>
<dbReference type="InterPro" id="IPR036864">
    <property type="entry name" value="Zn2-C6_fun-type_DNA-bd_sf"/>
</dbReference>
<dbReference type="PANTHER" id="PTHR47431">
    <property type="entry name" value="ZN(II)2CYS6 TRANSCRIPTION FACTOR (EUROFUNG)-RELATED"/>
    <property type="match status" value="1"/>
</dbReference>
<proteinExistence type="predicted"/>